<dbReference type="PATRIC" id="fig|1003200.3.peg.1147"/>
<comment type="caution">
    <text evidence="1">The sequence shown here is derived from an EMBL/GenBank/DDBJ whole genome shotgun (WGS) entry which is preliminary data.</text>
</comment>
<organism evidence="1 2">
    <name type="scientific">Achromobacter insuavis AXX-A</name>
    <dbReference type="NCBI Taxonomy" id="1003200"/>
    <lineage>
        <taxon>Bacteria</taxon>
        <taxon>Pseudomonadati</taxon>
        <taxon>Pseudomonadota</taxon>
        <taxon>Betaproteobacteria</taxon>
        <taxon>Burkholderiales</taxon>
        <taxon>Alcaligenaceae</taxon>
        <taxon>Achromobacter</taxon>
    </lineage>
</organism>
<dbReference type="AlphaFoldDB" id="F7SWR7"/>
<dbReference type="EMBL" id="AFRQ01000031">
    <property type="protein sequence ID" value="EGP47254.1"/>
    <property type="molecule type" value="Genomic_DNA"/>
</dbReference>
<dbReference type="Proteomes" id="UP000004853">
    <property type="component" value="Unassembled WGS sequence"/>
</dbReference>
<dbReference type="HOGENOM" id="CLU_3323324_0_0_4"/>
<protein>
    <submittedName>
        <fullName evidence="1">Uncharacterized protein</fullName>
    </submittedName>
</protein>
<evidence type="ECO:0000313" key="2">
    <source>
        <dbReference type="Proteomes" id="UP000004853"/>
    </source>
</evidence>
<reference evidence="1 2" key="1">
    <citation type="submission" date="2011-06" db="EMBL/GenBank/DDBJ databases">
        <authorList>
            <person name="Bador J."/>
            <person name="Amoureux L."/>
            <person name="Neuwirth C."/>
        </authorList>
    </citation>
    <scope>NUCLEOTIDE SEQUENCE [LARGE SCALE GENOMIC DNA]</scope>
    <source>
        <strain evidence="1 2">AXX-A</strain>
    </source>
</reference>
<name>F7SWR7_9BURK</name>
<evidence type="ECO:0000313" key="1">
    <source>
        <dbReference type="EMBL" id="EGP47254.1"/>
    </source>
</evidence>
<sequence>MNGSLPDSTAFIKRAFAGEQIEGNCAAPPTLPAPGPAS</sequence>
<accession>F7SWR7</accession>
<proteinExistence type="predicted"/>
<gene>
    <name evidence="1" type="ORF">AXXA_05863</name>
</gene>